<dbReference type="InterPro" id="IPR029000">
    <property type="entry name" value="Cyclophilin-like_dom_sf"/>
</dbReference>
<dbReference type="Pfam" id="PF00160">
    <property type="entry name" value="Pro_isomerase"/>
    <property type="match status" value="1"/>
</dbReference>
<dbReference type="Proteomes" id="UP001530293">
    <property type="component" value="Unassembled WGS sequence"/>
</dbReference>
<dbReference type="SUPFAM" id="SSF50891">
    <property type="entry name" value="Cyclophilin-like"/>
    <property type="match status" value="1"/>
</dbReference>
<feature type="region of interest" description="Disordered" evidence="1">
    <location>
        <begin position="82"/>
        <end position="101"/>
    </location>
</feature>
<accession>A0ABD3MD36</accession>
<keyword evidence="2" id="KW-1133">Transmembrane helix</keyword>
<evidence type="ECO:0000256" key="1">
    <source>
        <dbReference type="SAM" id="MobiDB-lite"/>
    </source>
</evidence>
<organism evidence="4 5">
    <name type="scientific">Discostella pseudostelligera</name>
    <dbReference type="NCBI Taxonomy" id="259834"/>
    <lineage>
        <taxon>Eukaryota</taxon>
        <taxon>Sar</taxon>
        <taxon>Stramenopiles</taxon>
        <taxon>Ochrophyta</taxon>
        <taxon>Bacillariophyta</taxon>
        <taxon>Coscinodiscophyceae</taxon>
        <taxon>Thalassiosirophycidae</taxon>
        <taxon>Stephanodiscales</taxon>
        <taxon>Stephanodiscaceae</taxon>
        <taxon>Discostella</taxon>
    </lineage>
</organism>
<name>A0ABD3MD36_9STRA</name>
<protein>
    <recommendedName>
        <fullName evidence="3">PPIase cyclophilin-type domain-containing protein</fullName>
    </recommendedName>
</protein>
<evidence type="ECO:0000313" key="5">
    <source>
        <dbReference type="Proteomes" id="UP001530293"/>
    </source>
</evidence>
<sequence length="326" mass="36176">MQSRGMNDKPYRKRSIKYIQRGTTKYLPFPIISVTTVLCVALVLSMFSALYAGVRRKHSAPSIQRNLPVSPLRTLVTNTEVSATNQRSNDEDINVNGDHGPSIRSLQDLTPSELHPQAGPHRHIVNPPLDELPVTLVACTTTVGYLHILVHPSWAPLGAERFLHMVNSNYFSSKVALMRCIKNFLCQFGIAGIPSYNKPYNGKGNLLIDDRNWLPEGPTHRKNALGVKRFSKGYLAYAGGGKNSRSNQFIVALHDNERLGGGSPWEVPWGELVGKESYDTLDKIYTGYGENGPSQARLSREGSSEGVRQEFPNLDYILGCNVIDSR</sequence>
<keyword evidence="2" id="KW-0812">Transmembrane</keyword>
<keyword evidence="5" id="KW-1185">Reference proteome</keyword>
<dbReference type="InterPro" id="IPR002130">
    <property type="entry name" value="Cyclophilin-type_PPIase_dom"/>
</dbReference>
<feature type="domain" description="PPIase cyclophilin-type" evidence="3">
    <location>
        <begin position="141"/>
        <end position="284"/>
    </location>
</feature>
<keyword evidence="2" id="KW-0472">Membrane</keyword>
<evidence type="ECO:0000259" key="3">
    <source>
        <dbReference type="PROSITE" id="PS50072"/>
    </source>
</evidence>
<dbReference type="EMBL" id="JALLBG020000143">
    <property type="protein sequence ID" value="KAL3762020.1"/>
    <property type="molecule type" value="Genomic_DNA"/>
</dbReference>
<gene>
    <name evidence="4" type="ORF">ACHAWU_002116</name>
</gene>
<comment type="caution">
    <text evidence="4">The sequence shown here is derived from an EMBL/GenBank/DDBJ whole genome shotgun (WGS) entry which is preliminary data.</text>
</comment>
<evidence type="ECO:0000256" key="2">
    <source>
        <dbReference type="SAM" id="Phobius"/>
    </source>
</evidence>
<dbReference type="PROSITE" id="PS50072">
    <property type="entry name" value="CSA_PPIASE_2"/>
    <property type="match status" value="1"/>
</dbReference>
<dbReference type="Gene3D" id="2.40.100.10">
    <property type="entry name" value="Cyclophilin-like"/>
    <property type="match status" value="1"/>
</dbReference>
<proteinExistence type="predicted"/>
<reference evidence="4 5" key="1">
    <citation type="submission" date="2024-10" db="EMBL/GenBank/DDBJ databases">
        <title>Updated reference genomes for cyclostephanoid diatoms.</title>
        <authorList>
            <person name="Roberts W.R."/>
            <person name="Alverson A.J."/>
        </authorList>
    </citation>
    <scope>NUCLEOTIDE SEQUENCE [LARGE SCALE GENOMIC DNA]</scope>
    <source>
        <strain evidence="4 5">AJA232-27</strain>
    </source>
</reference>
<evidence type="ECO:0000313" key="4">
    <source>
        <dbReference type="EMBL" id="KAL3762020.1"/>
    </source>
</evidence>
<feature type="transmembrane region" description="Helical" evidence="2">
    <location>
        <begin position="31"/>
        <end position="54"/>
    </location>
</feature>
<dbReference type="AlphaFoldDB" id="A0ABD3MD36"/>